<feature type="region of interest" description="Disordered" evidence="1">
    <location>
        <begin position="131"/>
        <end position="150"/>
    </location>
</feature>
<accession>A0ABT1U2M7</accession>
<dbReference type="SUPFAM" id="SSF47240">
    <property type="entry name" value="Ferritin-like"/>
    <property type="match status" value="1"/>
</dbReference>
<proteinExistence type="predicted"/>
<protein>
    <recommendedName>
        <fullName evidence="4">DUF2202 domain-containing protein</fullName>
    </recommendedName>
</protein>
<name>A0ABT1U2M7_9GAMM</name>
<dbReference type="InterPro" id="IPR009078">
    <property type="entry name" value="Ferritin-like_SF"/>
</dbReference>
<evidence type="ECO:0008006" key="4">
    <source>
        <dbReference type="Google" id="ProtNLM"/>
    </source>
</evidence>
<evidence type="ECO:0000313" key="3">
    <source>
        <dbReference type="Proteomes" id="UP001524586"/>
    </source>
</evidence>
<evidence type="ECO:0000313" key="2">
    <source>
        <dbReference type="EMBL" id="MCQ8127685.1"/>
    </source>
</evidence>
<dbReference type="InterPro" id="IPR019243">
    <property type="entry name" value="DUF2202"/>
</dbReference>
<reference evidence="2 3" key="1">
    <citation type="submission" date="2022-07" db="EMBL/GenBank/DDBJ databases">
        <title>Methylomonas rivi sp. nov., Methylomonas rosea sp. nov., Methylomonas aureus sp. nov. and Methylomonas subterranea sp. nov., four novel methanotrophs isolated from a freshwater creek and the deep terrestrial subsurface.</title>
        <authorList>
            <person name="Abin C."/>
            <person name="Sankaranarayanan K."/>
            <person name="Garner C."/>
            <person name="Sindelar R."/>
            <person name="Kotary K."/>
            <person name="Garner R."/>
            <person name="Barclay S."/>
            <person name="Lawson P."/>
            <person name="Krumholz L."/>
        </authorList>
    </citation>
    <scope>NUCLEOTIDE SEQUENCE [LARGE SCALE GENOMIC DNA]</scope>
    <source>
        <strain evidence="2 3">WSC-6</strain>
    </source>
</reference>
<evidence type="ECO:0000256" key="1">
    <source>
        <dbReference type="SAM" id="MobiDB-lite"/>
    </source>
</evidence>
<dbReference type="InterPro" id="IPR012347">
    <property type="entry name" value="Ferritin-like"/>
</dbReference>
<dbReference type="RefSeq" id="WP_256614029.1">
    <property type="nucleotide sequence ID" value="NZ_JANIBK010000013.1"/>
</dbReference>
<dbReference type="Gene3D" id="1.20.1260.10">
    <property type="match status" value="1"/>
</dbReference>
<dbReference type="Proteomes" id="UP001524586">
    <property type="component" value="Unassembled WGS sequence"/>
</dbReference>
<dbReference type="CDD" id="cd01048">
    <property type="entry name" value="Ferritin_like_AB2"/>
    <property type="match status" value="1"/>
</dbReference>
<gene>
    <name evidence="2" type="ORF">NP596_04355</name>
</gene>
<dbReference type="EMBL" id="JANIBK010000013">
    <property type="protein sequence ID" value="MCQ8127685.1"/>
    <property type="molecule type" value="Genomic_DNA"/>
</dbReference>
<organism evidence="2 3">
    <name type="scientific">Methylomonas rivi</name>
    <dbReference type="NCBI Taxonomy" id="2952226"/>
    <lineage>
        <taxon>Bacteria</taxon>
        <taxon>Pseudomonadati</taxon>
        <taxon>Pseudomonadota</taxon>
        <taxon>Gammaproteobacteria</taxon>
        <taxon>Methylococcales</taxon>
        <taxon>Methylococcaceae</taxon>
        <taxon>Methylomonas</taxon>
    </lineage>
</organism>
<sequence>MTTLTETEISALNEALDDEYRAFATYEQVLADFGEAQPFNNIRDAEARHIEALHSLFARYGLSIPENPWPGTVDRYTSLQAACEAGVTAEVANAEIYQRLLQSTERPDILTVFRNLHDASQQRHLPAFQRCAQGSAGGGGHRGRHRGGHE</sequence>
<keyword evidence="3" id="KW-1185">Reference proteome</keyword>
<comment type="caution">
    <text evidence="2">The sequence shown here is derived from an EMBL/GenBank/DDBJ whole genome shotgun (WGS) entry which is preliminary data.</text>
</comment>
<feature type="compositionally biased region" description="Basic residues" evidence="1">
    <location>
        <begin position="141"/>
        <end position="150"/>
    </location>
</feature>